<keyword evidence="4" id="KW-1185">Reference proteome</keyword>
<protein>
    <submittedName>
        <fullName evidence="3">Glycosyltransferase family 1 protein</fullName>
    </submittedName>
</protein>
<proteinExistence type="inferred from homology"/>
<dbReference type="PANTHER" id="PTHR11926">
    <property type="entry name" value="GLUCOSYL/GLUCURONOSYL TRANSFERASES"/>
    <property type="match status" value="1"/>
</dbReference>
<dbReference type="SUPFAM" id="SSF53756">
    <property type="entry name" value="UDP-Glycosyltransferase/glycogen phosphorylase"/>
    <property type="match status" value="1"/>
</dbReference>
<evidence type="ECO:0000313" key="4">
    <source>
        <dbReference type="Proteomes" id="UP000076842"/>
    </source>
</evidence>
<organism evidence="3 4">
    <name type="scientific">Calocera cornea HHB12733</name>
    <dbReference type="NCBI Taxonomy" id="1353952"/>
    <lineage>
        <taxon>Eukaryota</taxon>
        <taxon>Fungi</taxon>
        <taxon>Dikarya</taxon>
        <taxon>Basidiomycota</taxon>
        <taxon>Agaricomycotina</taxon>
        <taxon>Dacrymycetes</taxon>
        <taxon>Dacrymycetales</taxon>
        <taxon>Dacrymycetaceae</taxon>
        <taxon>Calocera</taxon>
    </lineage>
</organism>
<comment type="similarity">
    <text evidence="1">Belongs to the UDP-glycosyltransferase family.</text>
</comment>
<dbReference type="GO" id="GO:0080043">
    <property type="term" value="F:quercetin 3-O-glucosyltransferase activity"/>
    <property type="evidence" value="ECO:0007669"/>
    <property type="project" value="TreeGrafter"/>
</dbReference>
<dbReference type="GO" id="GO:0080044">
    <property type="term" value="F:quercetin 7-O-glucosyltransferase activity"/>
    <property type="evidence" value="ECO:0007669"/>
    <property type="project" value="TreeGrafter"/>
</dbReference>
<reference evidence="3 4" key="1">
    <citation type="journal article" date="2016" name="Mol. Biol. Evol.">
        <title>Comparative Genomics of Early-Diverging Mushroom-Forming Fungi Provides Insights into the Origins of Lignocellulose Decay Capabilities.</title>
        <authorList>
            <person name="Nagy L.G."/>
            <person name="Riley R."/>
            <person name="Tritt A."/>
            <person name="Adam C."/>
            <person name="Daum C."/>
            <person name="Floudas D."/>
            <person name="Sun H."/>
            <person name="Yadav J.S."/>
            <person name="Pangilinan J."/>
            <person name="Larsson K.H."/>
            <person name="Matsuura K."/>
            <person name="Barry K."/>
            <person name="Labutti K."/>
            <person name="Kuo R."/>
            <person name="Ohm R.A."/>
            <person name="Bhattacharya S.S."/>
            <person name="Shirouzu T."/>
            <person name="Yoshinaga Y."/>
            <person name="Martin F.M."/>
            <person name="Grigoriev I.V."/>
            <person name="Hibbett D.S."/>
        </authorList>
    </citation>
    <scope>NUCLEOTIDE SEQUENCE [LARGE SCALE GENOMIC DNA]</scope>
    <source>
        <strain evidence="3 4">HHB12733</strain>
    </source>
</reference>
<dbReference type="Gene3D" id="3.40.50.2000">
    <property type="entry name" value="Glycogen Phosphorylase B"/>
    <property type="match status" value="1"/>
</dbReference>
<dbReference type="InterPro" id="IPR002213">
    <property type="entry name" value="UDP_glucos_trans"/>
</dbReference>
<dbReference type="InParanoid" id="A0A165F5G9"/>
<evidence type="ECO:0000256" key="2">
    <source>
        <dbReference type="ARBA" id="ARBA00022679"/>
    </source>
</evidence>
<dbReference type="EMBL" id="KV423981">
    <property type="protein sequence ID" value="KZT56226.1"/>
    <property type="molecule type" value="Genomic_DNA"/>
</dbReference>
<dbReference type="PANTHER" id="PTHR11926:SF774">
    <property type="entry name" value="UDP-GLYCOSYLTRANSFERASE 85A1-RELATED"/>
    <property type="match status" value="1"/>
</dbReference>
<keyword evidence="2 3" id="KW-0808">Transferase</keyword>
<gene>
    <name evidence="3" type="ORF">CALCODRAFT_420289</name>
</gene>
<evidence type="ECO:0000256" key="1">
    <source>
        <dbReference type="ARBA" id="ARBA00009995"/>
    </source>
</evidence>
<dbReference type="Proteomes" id="UP000076842">
    <property type="component" value="Unassembled WGS sequence"/>
</dbReference>
<name>A0A165F5G9_9BASI</name>
<dbReference type="OrthoDB" id="5835829at2759"/>
<feature type="non-terminal residue" evidence="3">
    <location>
        <position position="142"/>
    </location>
</feature>
<dbReference type="STRING" id="1353952.A0A165F5G9"/>
<sequence length="142" mass="15297">EHGAHSALYISFGSVFFPQPSHLALLLHVLLALPKPMPFVLTLSRGTLPEELDRQIERSGRGLVVTWAPQQTLLAHPALGWMLTHCGGGGTFESLALGVPVIAWPFSGDQPQHALWISEVLRSGFELLQVRTGAGAAGPAYR</sequence>
<feature type="non-terminal residue" evidence="3">
    <location>
        <position position="1"/>
    </location>
</feature>
<accession>A0A165F5G9</accession>
<dbReference type="Pfam" id="PF00201">
    <property type="entry name" value="UDPGT"/>
    <property type="match status" value="1"/>
</dbReference>
<dbReference type="AlphaFoldDB" id="A0A165F5G9"/>
<evidence type="ECO:0000313" key="3">
    <source>
        <dbReference type="EMBL" id="KZT56226.1"/>
    </source>
</evidence>